<dbReference type="GeneID" id="19193903"/>
<dbReference type="OrthoDB" id="5125733at2759"/>
<evidence type="ECO:0000313" key="2">
    <source>
        <dbReference type="Proteomes" id="UP000019471"/>
    </source>
</evidence>
<accession>W9WSA3</accession>
<organism evidence="1 2">
    <name type="scientific">Cladophialophora psammophila CBS 110553</name>
    <dbReference type="NCBI Taxonomy" id="1182543"/>
    <lineage>
        <taxon>Eukaryota</taxon>
        <taxon>Fungi</taxon>
        <taxon>Dikarya</taxon>
        <taxon>Ascomycota</taxon>
        <taxon>Pezizomycotina</taxon>
        <taxon>Eurotiomycetes</taxon>
        <taxon>Chaetothyriomycetidae</taxon>
        <taxon>Chaetothyriales</taxon>
        <taxon>Herpotrichiellaceae</taxon>
        <taxon>Cladophialophora</taxon>
    </lineage>
</organism>
<reference evidence="1 2" key="1">
    <citation type="submission" date="2013-03" db="EMBL/GenBank/DDBJ databases">
        <title>The Genome Sequence of Cladophialophora psammophila CBS 110553.</title>
        <authorList>
            <consortium name="The Broad Institute Genomics Platform"/>
            <person name="Cuomo C."/>
            <person name="de Hoog S."/>
            <person name="Gorbushina A."/>
            <person name="Walker B."/>
            <person name="Young S.K."/>
            <person name="Zeng Q."/>
            <person name="Gargeya S."/>
            <person name="Fitzgerald M."/>
            <person name="Haas B."/>
            <person name="Abouelleil A."/>
            <person name="Allen A.W."/>
            <person name="Alvarado L."/>
            <person name="Arachchi H.M."/>
            <person name="Berlin A.M."/>
            <person name="Chapman S.B."/>
            <person name="Gainer-Dewar J."/>
            <person name="Goldberg J."/>
            <person name="Griggs A."/>
            <person name="Gujja S."/>
            <person name="Hansen M."/>
            <person name="Howarth C."/>
            <person name="Imamovic A."/>
            <person name="Ireland A."/>
            <person name="Larimer J."/>
            <person name="McCowan C."/>
            <person name="Murphy C."/>
            <person name="Pearson M."/>
            <person name="Poon T.W."/>
            <person name="Priest M."/>
            <person name="Roberts A."/>
            <person name="Saif S."/>
            <person name="Shea T."/>
            <person name="Sisk P."/>
            <person name="Sykes S."/>
            <person name="Wortman J."/>
            <person name="Nusbaum C."/>
            <person name="Birren B."/>
        </authorList>
    </citation>
    <scope>NUCLEOTIDE SEQUENCE [LARGE SCALE GENOMIC DNA]</scope>
    <source>
        <strain evidence="1 2">CBS 110553</strain>
    </source>
</reference>
<evidence type="ECO:0000313" key="1">
    <source>
        <dbReference type="EMBL" id="EXJ67860.1"/>
    </source>
</evidence>
<dbReference type="HOGENOM" id="CLU_2236325_0_0_1"/>
<dbReference type="Proteomes" id="UP000019471">
    <property type="component" value="Unassembled WGS sequence"/>
</dbReference>
<keyword evidence="2" id="KW-1185">Reference proteome</keyword>
<protein>
    <submittedName>
        <fullName evidence="1">Uncharacterized protein</fullName>
    </submittedName>
</protein>
<name>W9WSA3_9EURO</name>
<proteinExistence type="predicted"/>
<gene>
    <name evidence="1" type="ORF">A1O5_09207</name>
</gene>
<dbReference type="RefSeq" id="XP_007747976.1">
    <property type="nucleotide sequence ID" value="XM_007749786.1"/>
</dbReference>
<sequence length="105" mass="11790">MLASEPVPDGIEWGQIRSKDDSDFGQRFKTGSCGELRMLEDLLSRDSQAFSGTWFLAVEAYTRRQLTFEKDRQTAVPGLAIESQKVTGDVYLAGMWKQDLLDGLL</sequence>
<dbReference type="AlphaFoldDB" id="W9WSA3"/>
<comment type="caution">
    <text evidence="1">The sequence shown here is derived from an EMBL/GenBank/DDBJ whole genome shotgun (WGS) entry which is preliminary data.</text>
</comment>
<dbReference type="EMBL" id="AMGX01000015">
    <property type="protein sequence ID" value="EXJ67860.1"/>
    <property type="molecule type" value="Genomic_DNA"/>
</dbReference>